<sequence>MASNTASGPSSGAPSTPGRIVSEFSSRAREEQAGGWSALWDSGQGGLWDRGKPSPALVDLVESGTELIPKPDGMGSGGRRPRVLVPGCGKGYDVVMLALHGYDAVGLDVSRTGVETARVYAAAQLAAPEEYNFARPEKYAACERGRVKFVAGDFFAKDWETECCSGSDDDDGGFAGFDVIYDYTFLCALLPEMRKDWACRMSELLSPSGVLVCLEFPLYKDLKLLGPPWPLREGIYWNLLVAGGDGILQDEDAARAAAQSPSSGGSFGRLGYIKPERTYEASRGTDMLSIWGLNTRGRSQSGR</sequence>
<protein>
    <submittedName>
        <fullName evidence="6">S-adenosyl-L-methionine-dependent methyltransferase</fullName>
    </submittedName>
</protein>
<proteinExistence type="predicted"/>
<evidence type="ECO:0000256" key="5">
    <source>
        <dbReference type="SAM" id="MobiDB-lite"/>
    </source>
</evidence>
<dbReference type="EMBL" id="MU854443">
    <property type="protein sequence ID" value="KAK4035445.1"/>
    <property type="molecule type" value="Genomic_DNA"/>
</dbReference>
<dbReference type="Proteomes" id="UP001303115">
    <property type="component" value="Unassembled WGS sequence"/>
</dbReference>
<accession>A0AAN6SQ56</accession>
<feature type="region of interest" description="Disordered" evidence="5">
    <location>
        <begin position="1"/>
        <end position="29"/>
    </location>
</feature>
<dbReference type="PROSITE" id="PS51585">
    <property type="entry name" value="SAM_MT_TPMT"/>
    <property type="match status" value="1"/>
</dbReference>
<keyword evidence="7" id="KW-1185">Reference proteome</keyword>
<dbReference type="InterPro" id="IPR029063">
    <property type="entry name" value="SAM-dependent_MTases_sf"/>
</dbReference>
<dbReference type="InterPro" id="IPR008854">
    <property type="entry name" value="TPMT"/>
</dbReference>
<keyword evidence="4" id="KW-0949">S-adenosyl-L-methionine</keyword>
<keyword evidence="3" id="KW-0808">Transferase</keyword>
<organism evidence="6 7">
    <name type="scientific">Parachaetomium inaequale</name>
    <dbReference type="NCBI Taxonomy" id="2588326"/>
    <lineage>
        <taxon>Eukaryota</taxon>
        <taxon>Fungi</taxon>
        <taxon>Dikarya</taxon>
        <taxon>Ascomycota</taxon>
        <taxon>Pezizomycotina</taxon>
        <taxon>Sordariomycetes</taxon>
        <taxon>Sordariomycetidae</taxon>
        <taxon>Sordariales</taxon>
        <taxon>Chaetomiaceae</taxon>
        <taxon>Parachaetomium</taxon>
    </lineage>
</organism>
<dbReference type="GO" id="GO:0032259">
    <property type="term" value="P:methylation"/>
    <property type="evidence" value="ECO:0007669"/>
    <property type="project" value="UniProtKB-KW"/>
</dbReference>
<name>A0AAN6SQ56_9PEZI</name>
<dbReference type="CDD" id="cd02440">
    <property type="entry name" value="AdoMet_MTases"/>
    <property type="match status" value="1"/>
</dbReference>
<dbReference type="SUPFAM" id="SSF53335">
    <property type="entry name" value="S-adenosyl-L-methionine-dependent methyltransferases"/>
    <property type="match status" value="1"/>
</dbReference>
<dbReference type="Gene3D" id="3.40.50.150">
    <property type="entry name" value="Vaccinia Virus protein VP39"/>
    <property type="match status" value="1"/>
</dbReference>
<reference evidence="7" key="1">
    <citation type="journal article" date="2023" name="Mol. Phylogenet. Evol.">
        <title>Genome-scale phylogeny and comparative genomics of the fungal order Sordariales.</title>
        <authorList>
            <person name="Hensen N."/>
            <person name="Bonometti L."/>
            <person name="Westerberg I."/>
            <person name="Brannstrom I.O."/>
            <person name="Guillou S."/>
            <person name="Cros-Aarteil S."/>
            <person name="Calhoun S."/>
            <person name="Haridas S."/>
            <person name="Kuo A."/>
            <person name="Mondo S."/>
            <person name="Pangilinan J."/>
            <person name="Riley R."/>
            <person name="LaButti K."/>
            <person name="Andreopoulos B."/>
            <person name="Lipzen A."/>
            <person name="Chen C."/>
            <person name="Yan M."/>
            <person name="Daum C."/>
            <person name="Ng V."/>
            <person name="Clum A."/>
            <person name="Steindorff A."/>
            <person name="Ohm R.A."/>
            <person name="Martin F."/>
            <person name="Silar P."/>
            <person name="Natvig D.O."/>
            <person name="Lalanne C."/>
            <person name="Gautier V."/>
            <person name="Ament-Velasquez S.L."/>
            <person name="Kruys A."/>
            <person name="Hutchinson M.I."/>
            <person name="Powell A.J."/>
            <person name="Barry K."/>
            <person name="Miller A.N."/>
            <person name="Grigoriev I.V."/>
            <person name="Debuchy R."/>
            <person name="Gladieux P."/>
            <person name="Hiltunen Thoren M."/>
            <person name="Johannesson H."/>
        </authorList>
    </citation>
    <scope>NUCLEOTIDE SEQUENCE [LARGE SCALE GENOMIC DNA]</scope>
    <source>
        <strain evidence="7">CBS 284.82</strain>
    </source>
</reference>
<evidence type="ECO:0000313" key="7">
    <source>
        <dbReference type="Proteomes" id="UP001303115"/>
    </source>
</evidence>
<feature type="compositionally biased region" description="Low complexity" evidence="5">
    <location>
        <begin position="1"/>
        <end position="18"/>
    </location>
</feature>
<dbReference type="PANTHER" id="PTHR32183:SF6">
    <property type="entry name" value="CYSTEINE SULFINATE DESULFINASE_CYSTEINE DESULFURASE AND RELATED ENZYMES"/>
    <property type="match status" value="1"/>
</dbReference>
<evidence type="ECO:0000256" key="3">
    <source>
        <dbReference type="ARBA" id="ARBA00022679"/>
    </source>
</evidence>
<keyword evidence="1" id="KW-0597">Phosphoprotein</keyword>
<dbReference type="PANTHER" id="PTHR32183">
    <property type="match status" value="1"/>
</dbReference>
<evidence type="ECO:0000256" key="1">
    <source>
        <dbReference type="ARBA" id="ARBA00022553"/>
    </source>
</evidence>
<comment type="caution">
    <text evidence="6">The sequence shown here is derived from an EMBL/GenBank/DDBJ whole genome shotgun (WGS) entry which is preliminary data.</text>
</comment>
<dbReference type="Pfam" id="PF05724">
    <property type="entry name" value="TPMT"/>
    <property type="match status" value="1"/>
</dbReference>
<evidence type="ECO:0000313" key="6">
    <source>
        <dbReference type="EMBL" id="KAK4035445.1"/>
    </source>
</evidence>
<dbReference type="AlphaFoldDB" id="A0AAN6SQ56"/>
<evidence type="ECO:0000256" key="2">
    <source>
        <dbReference type="ARBA" id="ARBA00022603"/>
    </source>
</evidence>
<gene>
    <name evidence="6" type="ORF">C8A01DRAFT_48337</name>
</gene>
<dbReference type="GO" id="GO:0008757">
    <property type="term" value="F:S-adenosylmethionine-dependent methyltransferase activity"/>
    <property type="evidence" value="ECO:0007669"/>
    <property type="project" value="InterPro"/>
</dbReference>
<evidence type="ECO:0000256" key="4">
    <source>
        <dbReference type="ARBA" id="ARBA00022691"/>
    </source>
</evidence>
<keyword evidence="2 6" id="KW-0489">Methyltransferase</keyword>